<name>A0A0A2DNK7_9CORY</name>
<feature type="domain" description="Helicase ATP-binding" evidence="7">
    <location>
        <begin position="37"/>
        <end position="210"/>
    </location>
</feature>
<dbReference type="Pfam" id="PF00270">
    <property type="entry name" value="DEAD"/>
    <property type="match status" value="1"/>
</dbReference>
<dbReference type="PROSITE" id="PS51195">
    <property type="entry name" value="Q_MOTIF"/>
    <property type="match status" value="1"/>
</dbReference>
<evidence type="ECO:0000256" key="6">
    <source>
        <dbReference type="PROSITE-ProRule" id="PRU00552"/>
    </source>
</evidence>
<dbReference type="Gene3D" id="3.40.50.300">
    <property type="entry name" value="P-loop containing nucleotide triphosphate hydrolases"/>
    <property type="match status" value="2"/>
</dbReference>
<feature type="short sequence motif" description="Q motif" evidence="6">
    <location>
        <begin position="6"/>
        <end position="34"/>
    </location>
</feature>
<keyword evidence="2" id="KW-0378">Hydrolase</keyword>
<dbReference type="CDD" id="cd00268">
    <property type="entry name" value="DEADc"/>
    <property type="match status" value="1"/>
</dbReference>
<evidence type="ECO:0000256" key="5">
    <source>
        <dbReference type="ARBA" id="ARBA00038437"/>
    </source>
</evidence>
<evidence type="ECO:0000313" key="11">
    <source>
        <dbReference type="Proteomes" id="UP000030145"/>
    </source>
</evidence>
<keyword evidence="4" id="KW-0067">ATP-binding</keyword>
<comment type="similarity">
    <text evidence="5">Belongs to the DEAD box helicase family.</text>
</comment>
<feature type="domain" description="DEAD-box RNA helicase Q" evidence="9">
    <location>
        <begin position="6"/>
        <end position="34"/>
    </location>
</feature>
<dbReference type="InterPro" id="IPR044742">
    <property type="entry name" value="DEAD/DEAH_RhlB"/>
</dbReference>
<dbReference type="GO" id="GO:0005829">
    <property type="term" value="C:cytosol"/>
    <property type="evidence" value="ECO:0007669"/>
    <property type="project" value="TreeGrafter"/>
</dbReference>
<dbReference type="AlphaFoldDB" id="A0A0A2DNK7"/>
<sequence>MADTTTTFADLGLSLPIVKALTAEGVKHPFPIQAAAIPQAIEGKDILGRGPTGSGKTFTFGLPIIESLQRGASAPKKPRALILVPTRELAAQVRERLEPIANAAGQRILEVVGGVKISRNITALARPVDILVATPGRAQDLLDQHHIDFSDVRVAALDEADQMADMGFLPQVTRLLKRLPRDCQHLLFSATLDGDVHVLVNRFMNNPITHSTGEATASVDSMKHVLAVFDDRDGRNQAILDLGKLGFRTVMFVRTKYAVDRQVRKLVRAGVNAVGLHGNKGQTTRTKALESFASGEVSVLVATDIAARGIDVRDVELVVHIDAPAEHKSYVHRAGRTARAGAKGTVITLTFTDTKNDTLKMMRQAGVTPDVVSGPDIAAQAKKAAR</sequence>
<reference evidence="10 11" key="1">
    <citation type="submission" date="2014-10" db="EMBL/GenBank/DDBJ databases">
        <title>Whole Genome sequence of Corynebacterium auriscanis strain CIP 106629.</title>
        <authorList>
            <person name="Hassan S.S."/>
            <person name="Jamal S.B."/>
            <person name="Tiwari S."/>
            <person name="Oliveira L.D.C."/>
            <person name="Souza F."/>
            <person name="Mariano D.C."/>
            <person name="Almeida S."/>
            <person name="Dorella F."/>
            <person name="Pereira F."/>
            <person name="Carvalho A."/>
            <person name="Leal C.A."/>
            <person name="Soares S.D.C."/>
            <person name="Figueiredo H.C."/>
            <person name="Silva A."/>
            <person name="Azevedo V.A."/>
        </authorList>
    </citation>
    <scope>NUCLEOTIDE SEQUENCE [LARGE SCALE GENOMIC DNA]</scope>
    <source>
        <strain evidence="10 11">CIP 106629</strain>
    </source>
</reference>
<dbReference type="Pfam" id="PF00271">
    <property type="entry name" value="Helicase_C"/>
    <property type="match status" value="1"/>
</dbReference>
<feature type="domain" description="Helicase C-terminal" evidence="8">
    <location>
        <begin position="234"/>
        <end position="378"/>
    </location>
</feature>
<dbReference type="EMBL" id="JRVJ01000001">
    <property type="protein sequence ID" value="KGM19474.1"/>
    <property type="molecule type" value="Genomic_DNA"/>
</dbReference>
<dbReference type="GO" id="GO:0016787">
    <property type="term" value="F:hydrolase activity"/>
    <property type="evidence" value="ECO:0007669"/>
    <property type="project" value="UniProtKB-KW"/>
</dbReference>
<dbReference type="RefSeq" id="WP_035113017.1">
    <property type="nucleotide sequence ID" value="NZ_CP047046.1"/>
</dbReference>
<evidence type="ECO:0000256" key="2">
    <source>
        <dbReference type="ARBA" id="ARBA00022801"/>
    </source>
</evidence>
<dbReference type="InterPro" id="IPR011545">
    <property type="entry name" value="DEAD/DEAH_box_helicase_dom"/>
</dbReference>
<evidence type="ECO:0000259" key="9">
    <source>
        <dbReference type="PROSITE" id="PS51195"/>
    </source>
</evidence>
<dbReference type="PROSITE" id="PS51192">
    <property type="entry name" value="HELICASE_ATP_BIND_1"/>
    <property type="match status" value="1"/>
</dbReference>
<dbReference type="Proteomes" id="UP000030145">
    <property type="component" value="Unassembled WGS sequence"/>
</dbReference>
<dbReference type="GO" id="GO:0005524">
    <property type="term" value="F:ATP binding"/>
    <property type="evidence" value="ECO:0007669"/>
    <property type="project" value="UniProtKB-KW"/>
</dbReference>
<evidence type="ECO:0000256" key="1">
    <source>
        <dbReference type="ARBA" id="ARBA00022741"/>
    </source>
</evidence>
<dbReference type="CDD" id="cd18787">
    <property type="entry name" value="SF2_C_DEAD"/>
    <property type="match status" value="1"/>
</dbReference>
<dbReference type="InterPro" id="IPR014014">
    <property type="entry name" value="RNA_helicase_DEAD_Q_motif"/>
</dbReference>
<organism evidence="10 11">
    <name type="scientific">Corynebacterium auriscanis</name>
    <dbReference type="NCBI Taxonomy" id="99807"/>
    <lineage>
        <taxon>Bacteria</taxon>
        <taxon>Bacillati</taxon>
        <taxon>Actinomycetota</taxon>
        <taxon>Actinomycetes</taxon>
        <taxon>Mycobacteriales</taxon>
        <taxon>Corynebacteriaceae</taxon>
        <taxon>Corynebacterium</taxon>
    </lineage>
</organism>
<dbReference type="PANTHER" id="PTHR47959:SF13">
    <property type="entry name" value="ATP-DEPENDENT RNA HELICASE RHLE"/>
    <property type="match status" value="1"/>
</dbReference>
<keyword evidence="3 10" id="KW-0347">Helicase</keyword>
<dbReference type="GO" id="GO:0003676">
    <property type="term" value="F:nucleic acid binding"/>
    <property type="evidence" value="ECO:0007669"/>
    <property type="project" value="InterPro"/>
</dbReference>
<dbReference type="PROSITE" id="PS51194">
    <property type="entry name" value="HELICASE_CTER"/>
    <property type="match status" value="1"/>
</dbReference>
<accession>A0A0A2DNK7</accession>
<evidence type="ECO:0000259" key="8">
    <source>
        <dbReference type="PROSITE" id="PS51194"/>
    </source>
</evidence>
<dbReference type="InterPro" id="IPR050079">
    <property type="entry name" value="DEAD_box_RNA_helicase"/>
</dbReference>
<proteinExistence type="inferred from homology"/>
<evidence type="ECO:0000256" key="4">
    <source>
        <dbReference type="ARBA" id="ARBA00022840"/>
    </source>
</evidence>
<dbReference type="InterPro" id="IPR027417">
    <property type="entry name" value="P-loop_NTPase"/>
</dbReference>
<dbReference type="GeneID" id="300552719"/>
<dbReference type="InterPro" id="IPR014001">
    <property type="entry name" value="Helicase_ATP-bd"/>
</dbReference>
<evidence type="ECO:0000313" key="10">
    <source>
        <dbReference type="EMBL" id="KGM19474.1"/>
    </source>
</evidence>
<gene>
    <name evidence="10" type="ORF">MA47_00240</name>
</gene>
<evidence type="ECO:0000256" key="3">
    <source>
        <dbReference type="ARBA" id="ARBA00022806"/>
    </source>
</evidence>
<protein>
    <submittedName>
        <fullName evidence="10">RNA helicase</fullName>
    </submittedName>
</protein>
<dbReference type="SMART" id="SM00490">
    <property type="entry name" value="HELICc"/>
    <property type="match status" value="1"/>
</dbReference>
<dbReference type="PANTHER" id="PTHR47959">
    <property type="entry name" value="ATP-DEPENDENT RNA HELICASE RHLE-RELATED"/>
    <property type="match status" value="1"/>
</dbReference>
<dbReference type="InterPro" id="IPR001650">
    <property type="entry name" value="Helicase_C-like"/>
</dbReference>
<dbReference type="SUPFAM" id="SSF52540">
    <property type="entry name" value="P-loop containing nucleoside triphosphate hydrolases"/>
    <property type="match status" value="2"/>
</dbReference>
<dbReference type="SMART" id="SM00487">
    <property type="entry name" value="DEXDc"/>
    <property type="match status" value="1"/>
</dbReference>
<keyword evidence="11" id="KW-1185">Reference proteome</keyword>
<evidence type="ECO:0000259" key="7">
    <source>
        <dbReference type="PROSITE" id="PS51192"/>
    </source>
</evidence>
<keyword evidence="1" id="KW-0547">Nucleotide-binding</keyword>
<dbReference type="GO" id="GO:0003724">
    <property type="term" value="F:RNA helicase activity"/>
    <property type="evidence" value="ECO:0007669"/>
    <property type="project" value="InterPro"/>
</dbReference>
<comment type="caution">
    <text evidence="10">The sequence shown here is derived from an EMBL/GenBank/DDBJ whole genome shotgun (WGS) entry which is preliminary data.</text>
</comment>